<evidence type="ECO:0000313" key="4">
    <source>
        <dbReference type="Proteomes" id="UP000449547"/>
    </source>
</evidence>
<gene>
    <name evidence="3" type="ORF">DIURU_001140</name>
</gene>
<evidence type="ECO:0000256" key="2">
    <source>
        <dbReference type="SAM" id="MobiDB-lite"/>
    </source>
</evidence>
<dbReference type="GeneID" id="54779793"/>
<dbReference type="OMA" id="YGYHVRI"/>
<comment type="similarity">
    <text evidence="1">Belongs to the class IV-like SAM-binding methyltransferase superfamily.</text>
</comment>
<name>A0A642UVD1_DIURU</name>
<dbReference type="EMBL" id="SWFT01000036">
    <property type="protein sequence ID" value="KAA8906198.1"/>
    <property type="molecule type" value="Genomic_DNA"/>
</dbReference>
<dbReference type="SUPFAM" id="SSF75217">
    <property type="entry name" value="alpha/beta knot"/>
    <property type="match status" value="1"/>
</dbReference>
<sequence length="354" mass="38646">MAKRKADDAEALPTKKPTKTSPKLRISLCIPSTVISGKNAANLQQQTAIINEIARAATLYQVGEIVVLEVPEITEQVVGGKKTFDEDDDATTEAPKTMNEAVVAAGLLQYFVTPPYLIKSVFANSAFPEVTNKFKYADKLPKLTSLPFMANNDVNRHFREGIAIAKHTPEVTKKGKKEKAKHKISVTKYVNVGLDEPVELDESREIPVHSRVTVDMKNRKVVAPETAYGVVGNKSSFGYYTRVCSKLSQVFTESSVPEGYSGSVFVNCDDYFQKGEGEDNYRHLPQFSAGAAKGDVLVLLGNYRDYARAFTADAANLAGIDSVAQMFDSRLEVPRGARIEDASLIALASLASRA</sequence>
<dbReference type="InterPro" id="IPR003750">
    <property type="entry name" value="Put_MeTrfase-C9orf114-like"/>
</dbReference>
<keyword evidence="4" id="KW-1185">Reference proteome</keyword>
<reference evidence="3 4" key="1">
    <citation type="submission" date="2019-07" db="EMBL/GenBank/DDBJ databases">
        <title>Genome assembly of two rare yeast pathogens: Diutina rugosa and Trichomonascus ciferrii.</title>
        <authorList>
            <person name="Mixao V."/>
            <person name="Saus E."/>
            <person name="Hansen A."/>
            <person name="Lass-Flor C."/>
            <person name="Gabaldon T."/>
        </authorList>
    </citation>
    <scope>NUCLEOTIDE SEQUENCE [LARGE SCALE GENOMIC DNA]</scope>
    <source>
        <strain evidence="3 4">CBS 613</strain>
    </source>
</reference>
<dbReference type="Pfam" id="PF02598">
    <property type="entry name" value="Methyltrn_RNA_3"/>
    <property type="match status" value="1"/>
</dbReference>
<dbReference type="Gene3D" id="3.40.1280.10">
    <property type="match status" value="1"/>
</dbReference>
<dbReference type="PANTHER" id="PTHR12150:SF13">
    <property type="entry name" value="METHYLTRANSFERASE C9ORF114-RELATED"/>
    <property type="match status" value="1"/>
</dbReference>
<evidence type="ECO:0008006" key="5">
    <source>
        <dbReference type="Google" id="ProtNLM"/>
    </source>
</evidence>
<dbReference type="InterPro" id="IPR029028">
    <property type="entry name" value="Alpha/beta_knot_MTases"/>
</dbReference>
<dbReference type="AlphaFoldDB" id="A0A642UVD1"/>
<dbReference type="VEuPathDB" id="FungiDB:DIURU_001140"/>
<protein>
    <recommendedName>
        <fullName evidence="5">Methyltransferase</fullName>
    </recommendedName>
</protein>
<evidence type="ECO:0000313" key="3">
    <source>
        <dbReference type="EMBL" id="KAA8906198.1"/>
    </source>
</evidence>
<comment type="caution">
    <text evidence="3">The sequence shown here is derived from an EMBL/GenBank/DDBJ whole genome shotgun (WGS) entry which is preliminary data.</text>
</comment>
<organism evidence="3 4">
    <name type="scientific">Diutina rugosa</name>
    <name type="common">Yeast</name>
    <name type="synonym">Candida rugosa</name>
    <dbReference type="NCBI Taxonomy" id="5481"/>
    <lineage>
        <taxon>Eukaryota</taxon>
        <taxon>Fungi</taxon>
        <taxon>Dikarya</taxon>
        <taxon>Ascomycota</taxon>
        <taxon>Saccharomycotina</taxon>
        <taxon>Pichiomycetes</taxon>
        <taxon>Debaryomycetaceae</taxon>
        <taxon>Diutina</taxon>
    </lineage>
</organism>
<proteinExistence type="inferred from homology"/>
<dbReference type="PANTHER" id="PTHR12150">
    <property type="entry name" value="CLASS IV SAM-BINDING METHYLTRANSFERASE-RELATED"/>
    <property type="match status" value="1"/>
</dbReference>
<dbReference type="RefSeq" id="XP_034014018.1">
    <property type="nucleotide sequence ID" value="XM_034153652.1"/>
</dbReference>
<dbReference type="InterPro" id="IPR029026">
    <property type="entry name" value="tRNA_m1G_MTases_N"/>
</dbReference>
<dbReference type="OrthoDB" id="361029at2759"/>
<feature type="region of interest" description="Disordered" evidence="2">
    <location>
        <begin position="1"/>
        <end position="20"/>
    </location>
</feature>
<evidence type="ECO:0000256" key="1">
    <source>
        <dbReference type="ARBA" id="ARBA00009841"/>
    </source>
</evidence>
<dbReference type="Proteomes" id="UP000449547">
    <property type="component" value="Unassembled WGS sequence"/>
</dbReference>
<accession>A0A642UVD1</accession>